<dbReference type="InterPro" id="IPR038658">
    <property type="entry name" value="SsgB_sf"/>
</dbReference>
<accession>A0ABP8RZ98</accession>
<keyword evidence="4" id="KW-0749">Sporulation</keyword>
<proteinExistence type="inferred from homology"/>
<evidence type="ECO:0000256" key="5">
    <source>
        <dbReference type="ARBA" id="ARBA00023210"/>
    </source>
</evidence>
<evidence type="ECO:0000256" key="3">
    <source>
        <dbReference type="ARBA" id="ARBA00022618"/>
    </source>
</evidence>
<dbReference type="Pfam" id="PF04686">
    <property type="entry name" value="SsgA"/>
    <property type="match status" value="1"/>
</dbReference>
<dbReference type="EMBL" id="BAABGT010000086">
    <property type="protein sequence ID" value="GAA4554751.1"/>
    <property type="molecule type" value="Genomic_DNA"/>
</dbReference>
<comment type="similarity">
    <text evidence="2">Belongs to the SsgA family.</text>
</comment>
<keyword evidence="6" id="KW-0131">Cell cycle</keyword>
<gene>
    <name evidence="7" type="ORF">GCM10023175_53390</name>
</gene>
<dbReference type="RefSeq" id="WP_345424329.1">
    <property type="nucleotide sequence ID" value="NZ_BAABGT010000086.1"/>
</dbReference>
<evidence type="ECO:0000256" key="6">
    <source>
        <dbReference type="ARBA" id="ARBA00023306"/>
    </source>
</evidence>
<protein>
    <submittedName>
        <fullName evidence="7">SsgA family sporulation/cell division regulator</fullName>
    </submittedName>
</protein>
<name>A0ABP8RZ98_9PSEU</name>
<keyword evidence="5" id="KW-0717">Septation</keyword>
<evidence type="ECO:0000256" key="4">
    <source>
        <dbReference type="ARBA" id="ARBA00022969"/>
    </source>
</evidence>
<organism evidence="7 8">
    <name type="scientific">Pseudonocardia xishanensis</name>
    <dbReference type="NCBI Taxonomy" id="630995"/>
    <lineage>
        <taxon>Bacteria</taxon>
        <taxon>Bacillati</taxon>
        <taxon>Actinomycetota</taxon>
        <taxon>Actinomycetes</taxon>
        <taxon>Pseudonocardiales</taxon>
        <taxon>Pseudonocardiaceae</taxon>
        <taxon>Pseudonocardia</taxon>
    </lineage>
</organism>
<dbReference type="Proteomes" id="UP001501598">
    <property type="component" value="Unassembled WGS sequence"/>
</dbReference>
<keyword evidence="8" id="KW-1185">Reference proteome</keyword>
<evidence type="ECO:0000256" key="2">
    <source>
        <dbReference type="ARBA" id="ARBA00009323"/>
    </source>
</evidence>
<dbReference type="Gene3D" id="2.30.31.20">
    <property type="entry name" value="Sporulation-specific cell division protein SsgB"/>
    <property type="match status" value="1"/>
</dbReference>
<evidence type="ECO:0000313" key="7">
    <source>
        <dbReference type="EMBL" id="GAA4554751.1"/>
    </source>
</evidence>
<keyword evidence="3" id="KW-0132">Cell division</keyword>
<comment type="subcellular location">
    <subcellularLocation>
        <location evidence="1">Cell septum</location>
    </subcellularLocation>
</comment>
<comment type="caution">
    <text evidence="7">The sequence shown here is derived from an EMBL/GenBank/DDBJ whole genome shotgun (WGS) entry which is preliminary data.</text>
</comment>
<reference evidence="8" key="1">
    <citation type="journal article" date="2019" name="Int. J. Syst. Evol. Microbiol.">
        <title>The Global Catalogue of Microorganisms (GCM) 10K type strain sequencing project: providing services to taxonomists for standard genome sequencing and annotation.</title>
        <authorList>
            <consortium name="The Broad Institute Genomics Platform"/>
            <consortium name="The Broad Institute Genome Sequencing Center for Infectious Disease"/>
            <person name="Wu L."/>
            <person name="Ma J."/>
        </authorList>
    </citation>
    <scope>NUCLEOTIDE SEQUENCE [LARGE SCALE GENOMIC DNA]</scope>
    <source>
        <strain evidence="8">JCM 17906</strain>
    </source>
</reference>
<evidence type="ECO:0000256" key="1">
    <source>
        <dbReference type="ARBA" id="ARBA00004431"/>
    </source>
</evidence>
<dbReference type="InterPro" id="IPR006776">
    <property type="entry name" value="SsgB"/>
</dbReference>
<sequence>MNGRHEETLLASHHQLHAANSRAKNGGVDSTPMTIGLSYCTAAPYAVELHFLAAGISWTVARDLLIAGAHDDSGDGDVHVSTHAVSGGDVTILTLSPRTATTAQVAEFSISTHELISFLAATEELVPLGSESELVQADLDALIHDSLAGTDS</sequence>
<evidence type="ECO:0000313" key="8">
    <source>
        <dbReference type="Proteomes" id="UP001501598"/>
    </source>
</evidence>